<dbReference type="PRINTS" id="PR00205">
    <property type="entry name" value="CADHERIN"/>
</dbReference>
<evidence type="ECO:0000259" key="6">
    <source>
        <dbReference type="PROSITE" id="PS50268"/>
    </source>
</evidence>
<dbReference type="Pfam" id="PF00028">
    <property type="entry name" value="Cadherin"/>
    <property type="match status" value="1"/>
</dbReference>
<dbReference type="CDD" id="cd11304">
    <property type="entry name" value="Cadherin_repeat"/>
    <property type="match status" value="4"/>
</dbReference>
<feature type="transmembrane region" description="Helical" evidence="5">
    <location>
        <begin position="534"/>
        <end position="557"/>
    </location>
</feature>
<feature type="domain" description="Cadherin" evidence="6">
    <location>
        <begin position="61"/>
        <end position="167"/>
    </location>
</feature>
<feature type="non-terminal residue" evidence="7">
    <location>
        <position position="558"/>
    </location>
</feature>
<dbReference type="GO" id="GO:0007156">
    <property type="term" value="P:homophilic cell adhesion via plasma membrane adhesion molecules"/>
    <property type="evidence" value="ECO:0007669"/>
    <property type="project" value="InterPro"/>
</dbReference>
<dbReference type="InterPro" id="IPR002126">
    <property type="entry name" value="Cadherin-like_dom"/>
</dbReference>
<dbReference type="PROSITE" id="PS50268">
    <property type="entry name" value="CADHERIN_2"/>
    <property type="match status" value="3"/>
</dbReference>
<dbReference type="EMBL" id="FZQP02006980">
    <property type="protein sequence ID" value="VVD05495.1"/>
    <property type="molecule type" value="Genomic_DNA"/>
</dbReference>
<evidence type="ECO:0000313" key="8">
    <source>
        <dbReference type="Proteomes" id="UP000324832"/>
    </source>
</evidence>
<keyword evidence="2 5" id="KW-1133">Transmembrane helix</keyword>
<feature type="compositionally biased region" description="Pro residues" evidence="4">
    <location>
        <begin position="282"/>
        <end position="294"/>
    </location>
</feature>
<evidence type="ECO:0000256" key="3">
    <source>
        <dbReference type="PROSITE-ProRule" id="PRU00043"/>
    </source>
</evidence>
<dbReference type="Proteomes" id="UP000324832">
    <property type="component" value="Unassembled WGS sequence"/>
</dbReference>
<keyword evidence="5" id="KW-0472">Membrane</keyword>
<keyword evidence="8" id="KW-1185">Reference proteome</keyword>
<dbReference type="InterPro" id="IPR015919">
    <property type="entry name" value="Cadherin-like_sf"/>
</dbReference>
<keyword evidence="1 5" id="KW-0812">Transmembrane</keyword>
<feature type="region of interest" description="Disordered" evidence="4">
    <location>
        <begin position="270"/>
        <end position="304"/>
    </location>
</feature>
<dbReference type="SMART" id="SM00112">
    <property type="entry name" value="CA"/>
    <property type="match status" value="4"/>
</dbReference>
<accession>A0A5E4R629</accession>
<evidence type="ECO:0000256" key="4">
    <source>
        <dbReference type="SAM" id="MobiDB-lite"/>
    </source>
</evidence>
<dbReference type="PANTHER" id="PTHR24026:SF126">
    <property type="entry name" value="PROTOCADHERIN FAT 4"/>
    <property type="match status" value="1"/>
</dbReference>
<dbReference type="GO" id="GO:0005509">
    <property type="term" value="F:calcium ion binding"/>
    <property type="evidence" value="ECO:0007669"/>
    <property type="project" value="UniProtKB-UniRule"/>
</dbReference>
<evidence type="ECO:0000256" key="2">
    <source>
        <dbReference type="ARBA" id="ARBA00022989"/>
    </source>
</evidence>
<protein>
    <recommendedName>
        <fullName evidence="6">Cadherin domain-containing protein</fullName>
    </recommendedName>
</protein>
<evidence type="ECO:0000313" key="7">
    <source>
        <dbReference type="EMBL" id="VVD05495.1"/>
    </source>
</evidence>
<dbReference type="SUPFAM" id="SSF49313">
    <property type="entry name" value="Cadherin-like"/>
    <property type="match status" value="4"/>
</dbReference>
<sequence length="558" mass="59176">TLSVNGDPDEVRGDISLSLQERGAAVGVVAGSKNLTLVRALDREERLGPSSVYVNVRCDRRHSSDPARVSELTAVGARVVTAAARDPDQPGPHATVHYSVLPGPGAEYVEFANELDGTLVVKKPLDYESVRELTVRLRAADGGSPPRVSDTTLRLLVLDADDQNPRFSHEHYVAELLDHVLPGMELETSPGPISAADQDLGINAPLQYSVSAEGTAASAVRVQRDTGRLSVTDQLLRENLPLTVVVKATQVDNPDRYALATVSIRRRTPRGAPASVSVLPSSPEPPPAAAPPPASSKAPVQSGVAPVQSGVAPVQSGVAPVQPGVHFSKREYVAHVAEDAAPGALLVTLHTLPPRMTNDGALQFFVSERGFLERFAINSAGDVLLRAALDYETQRSYHYRNDTASLNISVIDVNEWEPRFRYPQYEFRADMLAGGGAGGGGLVRVGQLDVHDGDEGDDVTLSLKGLHAPLFYVNKAGELFLRSEAMRAVNSSVLHVVATAIDSGSPPRQTSVPVAVHVSGTGDEGGTRVRSASVLVTFVVALVVLAAAVLALLTYIYT</sequence>
<evidence type="ECO:0000256" key="5">
    <source>
        <dbReference type="SAM" id="Phobius"/>
    </source>
</evidence>
<name>A0A5E4R629_9NEOP</name>
<dbReference type="Gene3D" id="2.60.40.60">
    <property type="entry name" value="Cadherins"/>
    <property type="match status" value="4"/>
</dbReference>
<feature type="compositionally biased region" description="Low complexity" evidence="4">
    <location>
        <begin position="272"/>
        <end position="281"/>
    </location>
</feature>
<organism evidence="7 8">
    <name type="scientific">Leptidea sinapis</name>
    <dbReference type="NCBI Taxonomy" id="189913"/>
    <lineage>
        <taxon>Eukaryota</taxon>
        <taxon>Metazoa</taxon>
        <taxon>Ecdysozoa</taxon>
        <taxon>Arthropoda</taxon>
        <taxon>Hexapoda</taxon>
        <taxon>Insecta</taxon>
        <taxon>Pterygota</taxon>
        <taxon>Neoptera</taxon>
        <taxon>Endopterygota</taxon>
        <taxon>Lepidoptera</taxon>
        <taxon>Glossata</taxon>
        <taxon>Ditrysia</taxon>
        <taxon>Papilionoidea</taxon>
        <taxon>Pieridae</taxon>
        <taxon>Dismorphiinae</taxon>
        <taxon>Leptidea</taxon>
    </lineage>
</organism>
<reference evidence="7 8" key="1">
    <citation type="submission" date="2017-07" db="EMBL/GenBank/DDBJ databases">
        <authorList>
            <person name="Talla V."/>
            <person name="Backstrom N."/>
        </authorList>
    </citation>
    <scope>NUCLEOTIDE SEQUENCE [LARGE SCALE GENOMIC DNA]</scope>
</reference>
<gene>
    <name evidence="7" type="ORF">LSINAPIS_LOCUS15020</name>
</gene>
<evidence type="ECO:0000256" key="1">
    <source>
        <dbReference type="ARBA" id="ARBA00022692"/>
    </source>
</evidence>
<dbReference type="AlphaFoldDB" id="A0A5E4R629"/>
<feature type="domain" description="Cadherin" evidence="6">
    <location>
        <begin position="168"/>
        <end position="315"/>
    </location>
</feature>
<feature type="domain" description="Cadherin" evidence="6">
    <location>
        <begin position="328"/>
        <end position="471"/>
    </location>
</feature>
<dbReference type="GO" id="GO:0016020">
    <property type="term" value="C:membrane"/>
    <property type="evidence" value="ECO:0007669"/>
    <property type="project" value="InterPro"/>
</dbReference>
<keyword evidence="3" id="KW-0106">Calcium</keyword>
<dbReference type="PANTHER" id="PTHR24026">
    <property type="entry name" value="FAT ATYPICAL CADHERIN-RELATED"/>
    <property type="match status" value="1"/>
</dbReference>
<feature type="non-terminal residue" evidence="7">
    <location>
        <position position="1"/>
    </location>
</feature>
<proteinExistence type="predicted"/>